<dbReference type="EC" id="2.7.13.3" evidence="3"/>
<dbReference type="SUPFAM" id="SSF55874">
    <property type="entry name" value="ATPase domain of HSP90 chaperone/DNA topoisomerase II/histidine kinase"/>
    <property type="match status" value="1"/>
</dbReference>
<dbReference type="FunFam" id="3.30.565.10:FF:000010">
    <property type="entry name" value="Sensor histidine kinase RcsC"/>
    <property type="match status" value="1"/>
</dbReference>
<evidence type="ECO:0000256" key="1">
    <source>
        <dbReference type="ARBA" id="ARBA00000085"/>
    </source>
</evidence>
<dbReference type="Gene3D" id="3.40.50.2300">
    <property type="match status" value="1"/>
</dbReference>
<dbReference type="CDD" id="cd06225">
    <property type="entry name" value="HAMP"/>
    <property type="match status" value="1"/>
</dbReference>
<dbReference type="Pfam" id="PF00072">
    <property type="entry name" value="Response_reg"/>
    <property type="match status" value="1"/>
</dbReference>
<evidence type="ECO:0000256" key="6">
    <source>
        <dbReference type="ARBA" id="ARBA00022777"/>
    </source>
</evidence>
<dbReference type="Gene3D" id="1.10.287.130">
    <property type="match status" value="1"/>
</dbReference>
<proteinExistence type="predicted"/>
<feature type="transmembrane region" description="Helical" evidence="8">
    <location>
        <begin position="216"/>
        <end position="236"/>
    </location>
</feature>
<dbReference type="Pfam" id="PF02518">
    <property type="entry name" value="HATPase_c"/>
    <property type="match status" value="1"/>
</dbReference>
<evidence type="ECO:0000259" key="9">
    <source>
        <dbReference type="PROSITE" id="PS50109"/>
    </source>
</evidence>
<feature type="transmembrane region" description="Helical" evidence="8">
    <location>
        <begin position="431"/>
        <end position="449"/>
    </location>
</feature>
<comment type="caution">
    <text evidence="12">The sequence shown here is derived from an EMBL/GenBank/DDBJ whole genome shotgun (WGS) entry which is preliminary data.</text>
</comment>
<dbReference type="PROSITE" id="PS50109">
    <property type="entry name" value="HIS_KIN"/>
    <property type="match status" value="1"/>
</dbReference>
<comment type="subcellular location">
    <subcellularLocation>
        <location evidence="2">Membrane</location>
    </subcellularLocation>
</comment>
<dbReference type="Pfam" id="PF07228">
    <property type="entry name" value="SpoIIE"/>
    <property type="match status" value="1"/>
</dbReference>
<dbReference type="InterPro" id="IPR011006">
    <property type="entry name" value="CheY-like_superfamily"/>
</dbReference>
<dbReference type="CDD" id="cd16922">
    <property type="entry name" value="HATPase_EvgS-ArcB-TorS-like"/>
    <property type="match status" value="1"/>
</dbReference>
<organism evidence="12 13">
    <name type="scientific">Acanthopleuribacter pedis</name>
    <dbReference type="NCBI Taxonomy" id="442870"/>
    <lineage>
        <taxon>Bacteria</taxon>
        <taxon>Pseudomonadati</taxon>
        <taxon>Acidobacteriota</taxon>
        <taxon>Holophagae</taxon>
        <taxon>Acanthopleuribacterales</taxon>
        <taxon>Acanthopleuribacteraceae</taxon>
        <taxon>Acanthopleuribacter</taxon>
    </lineage>
</organism>
<evidence type="ECO:0000259" key="10">
    <source>
        <dbReference type="PROSITE" id="PS50110"/>
    </source>
</evidence>
<feature type="domain" description="Response regulatory" evidence="10">
    <location>
        <begin position="800"/>
        <end position="918"/>
    </location>
</feature>
<dbReference type="SUPFAM" id="SSF81606">
    <property type="entry name" value="PP2C-like"/>
    <property type="match status" value="1"/>
</dbReference>
<dbReference type="InterPro" id="IPR004358">
    <property type="entry name" value="Sig_transdc_His_kin-like_C"/>
</dbReference>
<evidence type="ECO:0000256" key="2">
    <source>
        <dbReference type="ARBA" id="ARBA00004370"/>
    </source>
</evidence>
<dbReference type="EMBL" id="JAFREP010000037">
    <property type="protein sequence ID" value="MBO1322461.1"/>
    <property type="molecule type" value="Genomic_DNA"/>
</dbReference>
<feature type="transmembrane region" description="Helical" evidence="8">
    <location>
        <begin position="99"/>
        <end position="116"/>
    </location>
</feature>
<dbReference type="InterPro" id="IPR003594">
    <property type="entry name" value="HATPase_dom"/>
</dbReference>
<feature type="transmembrane region" description="Helical" evidence="8">
    <location>
        <begin position="248"/>
        <end position="268"/>
    </location>
</feature>
<gene>
    <name evidence="12" type="ORF">J3U88_28570</name>
</gene>
<dbReference type="PRINTS" id="PR00344">
    <property type="entry name" value="BCTRLSENSOR"/>
</dbReference>
<evidence type="ECO:0000256" key="4">
    <source>
        <dbReference type="ARBA" id="ARBA00022553"/>
    </source>
</evidence>
<dbReference type="InterPro" id="IPR005467">
    <property type="entry name" value="His_kinase_dom"/>
</dbReference>
<sequence>MELLFDYNSVACLASILLGGVLSFFLLRIPNKSTNTWLLTWVFLLFTFVMVDTLIMLAVHADWTTNGVYLLVLLDVILALLIQFAYRFPRNDFPREARVALWVSLANAAVVGLMIVRTLDFNEHGWLADFTDALLPIFYIQAARLLTYLWFLSIWVRKLIRLEAHLGRPIWLRIFNPETEDGWSIRAFLAAFVTGLFLWPSQVMVQFRILTQAQQGFIFVVFTLLLFSLFFLIYINTSPELTSFMDKVLGVTLLFLLVAFTFTGFLSWRQASNAYYSQRLHDVAACRRAVNENRLDTLPPEVHYLAVRPFDSHPATSTYRILYNKDNSVNPDLLHEWDRETYRRLSWFWSTRTRWFSSLNHGEAAFQTEINVLSVFQRLMQRDERMADLDLVNLRDHYYFYRFVHNDALYEIGFSYLDYRRAMNPTGTNQAMGMCLFTLVVLLSFPLLFRNAVVTPLEHLLKGVKRVNQGDLSTRVPIRARDELGYLGESFNHMVHSISQARAQLEANAKTLAAQNQALSELDKLKDEFLANTSHELRTPLHGIIGLAESLHGGVAGKLPSKALHDLGLIVSSGRRLSALVNDILDFSKLQHRDLHLDRGSVDLRVLTDVVMRIAQPLVGNKHLELQNVVSPNMAPVYGDEDRLHQILLNLVGNAVKFTESGCVVVSAHIDPATPTHVTVQVIDSGIGISAEKQAMIFESFEQAQGADNRDYGGTGLGLAIVKKLVELHGGRIWVASEEGRGATFSFTLPISDLPSENRLQEQGRADEQRRRDSSALLEVLEDGEVPTEKPVEPLAGRFNILVVDDEAVNRQVLVNMLSLYGYHSVEAGGGAEALTLAEDPANHFDLVLLDVMMPGMSGYEVCRALRQQHNIRDLPVVFLTAKGRPADMQAGFESGANDFLTKPISKTELISRVNLHLALRRMALENLRQTRERTLLESENRRKSAELEKARLLQLSMLPKQLPNYDWLDIAVSMKPATEVGGDYYDFQPVGRHGLRLVVGDATGHGLQAGTMVTAAKSLFLALAGRCEPPEFLKHSSMYLGHMGFEDLYMAIMRLDLNGLSCRMASAGMPYALWYRAAVDAVENIELGGLPLGSGLEVDYEALTFQLQVGDILFLASDGLEERFNAAGEQLGSQRVAACLHRHVTAGAAEMIAAMTDMANEWGGEVPEDDDITMVVLKVTDIPPGTSAHKKTV</sequence>
<dbReference type="RefSeq" id="WP_207862434.1">
    <property type="nucleotide sequence ID" value="NZ_JAFREP010000037.1"/>
</dbReference>
<dbReference type="InterPro" id="IPR036457">
    <property type="entry name" value="PPM-type-like_dom_sf"/>
</dbReference>
<keyword evidence="8" id="KW-0472">Membrane</keyword>
<evidence type="ECO:0000256" key="8">
    <source>
        <dbReference type="SAM" id="Phobius"/>
    </source>
</evidence>
<dbReference type="Gene3D" id="6.10.340.10">
    <property type="match status" value="1"/>
</dbReference>
<feature type="transmembrane region" description="Helical" evidence="8">
    <location>
        <begin position="67"/>
        <end position="87"/>
    </location>
</feature>
<dbReference type="SMART" id="SM00448">
    <property type="entry name" value="REC"/>
    <property type="match status" value="1"/>
</dbReference>
<dbReference type="Pfam" id="PF00512">
    <property type="entry name" value="HisKA"/>
    <property type="match status" value="1"/>
</dbReference>
<name>A0A8J7U8E7_9BACT</name>
<keyword evidence="8" id="KW-0812">Transmembrane</keyword>
<dbReference type="InterPro" id="IPR003660">
    <property type="entry name" value="HAMP_dom"/>
</dbReference>
<feature type="transmembrane region" description="Helical" evidence="8">
    <location>
        <begin position="6"/>
        <end position="27"/>
    </location>
</feature>
<dbReference type="AlphaFoldDB" id="A0A8J7U8E7"/>
<protein>
    <recommendedName>
        <fullName evidence="3">histidine kinase</fullName>
        <ecNumber evidence="3">2.7.13.3</ecNumber>
    </recommendedName>
</protein>
<reference evidence="12" key="1">
    <citation type="submission" date="2021-03" db="EMBL/GenBank/DDBJ databases">
        <authorList>
            <person name="Wang G."/>
        </authorList>
    </citation>
    <scope>NUCLEOTIDE SEQUENCE</scope>
    <source>
        <strain evidence="12">KCTC 12899</strain>
    </source>
</reference>
<dbReference type="PROSITE" id="PS50885">
    <property type="entry name" value="HAMP"/>
    <property type="match status" value="1"/>
</dbReference>
<dbReference type="SUPFAM" id="SSF52172">
    <property type="entry name" value="CheY-like"/>
    <property type="match status" value="1"/>
</dbReference>
<dbReference type="CDD" id="cd00082">
    <property type="entry name" value="HisKA"/>
    <property type="match status" value="1"/>
</dbReference>
<evidence type="ECO:0000256" key="3">
    <source>
        <dbReference type="ARBA" id="ARBA00012438"/>
    </source>
</evidence>
<dbReference type="GO" id="GO:0000155">
    <property type="term" value="F:phosphorelay sensor kinase activity"/>
    <property type="evidence" value="ECO:0007669"/>
    <property type="project" value="InterPro"/>
</dbReference>
<dbReference type="PROSITE" id="PS50110">
    <property type="entry name" value="RESPONSE_REGULATORY"/>
    <property type="match status" value="1"/>
</dbReference>
<dbReference type="Proteomes" id="UP000664417">
    <property type="component" value="Unassembled WGS sequence"/>
</dbReference>
<dbReference type="GO" id="GO:0016020">
    <property type="term" value="C:membrane"/>
    <property type="evidence" value="ECO:0007669"/>
    <property type="project" value="UniProtKB-SubCell"/>
</dbReference>
<dbReference type="SUPFAM" id="SSF158472">
    <property type="entry name" value="HAMP domain-like"/>
    <property type="match status" value="1"/>
</dbReference>
<evidence type="ECO:0000259" key="11">
    <source>
        <dbReference type="PROSITE" id="PS50885"/>
    </source>
</evidence>
<dbReference type="PANTHER" id="PTHR43047">
    <property type="entry name" value="TWO-COMPONENT HISTIDINE PROTEIN KINASE"/>
    <property type="match status" value="1"/>
</dbReference>
<dbReference type="SMART" id="SM00388">
    <property type="entry name" value="HisKA"/>
    <property type="match status" value="1"/>
</dbReference>
<dbReference type="InterPro" id="IPR036890">
    <property type="entry name" value="HATPase_C_sf"/>
</dbReference>
<evidence type="ECO:0000256" key="5">
    <source>
        <dbReference type="ARBA" id="ARBA00022679"/>
    </source>
</evidence>
<keyword evidence="13" id="KW-1185">Reference proteome</keyword>
<dbReference type="InterPro" id="IPR001932">
    <property type="entry name" value="PPM-type_phosphatase-like_dom"/>
</dbReference>
<dbReference type="SMART" id="SM00304">
    <property type="entry name" value="HAMP"/>
    <property type="match status" value="1"/>
</dbReference>
<keyword evidence="6" id="KW-0418">Kinase</keyword>
<feature type="transmembrane region" description="Helical" evidence="8">
    <location>
        <begin position="136"/>
        <end position="156"/>
    </location>
</feature>
<feature type="domain" description="Histidine kinase" evidence="9">
    <location>
        <begin position="532"/>
        <end position="753"/>
    </location>
</feature>
<evidence type="ECO:0000313" key="13">
    <source>
        <dbReference type="Proteomes" id="UP000664417"/>
    </source>
</evidence>
<accession>A0A8J7U8E7</accession>
<dbReference type="Gene3D" id="3.60.40.10">
    <property type="entry name" value="PPM-type phosphatase domain"/>
    <property type="match status" value="1"/>
</dbReference>
<dbReference type="SMART" id="SM00331">
    <property type="entry name" value="PP2C_SIG"/>
    <property type="match status" value="1"/>
</dbReference>
<feature type="modified residue" description="4-aspartylphosphate" evidence="7">
    <location>
        <position position="851"/>
    </location>
</feature>
<dbReference type="InterPro" id="IPR036097">
    <property type="entry name" value="HisK_dim/P_sf"/>
</dbReference>
<dbReference type="SMART" id="SM00387">
    <property type="entry name" value="HATPase_c"/>
    <property type="match status" value="1"/>
</dbReference>
<keyword evidence="8" id="KW-1133">Transmembrane helix</keyword>
<comment type="catalytic activity">
    <reaction evidence="1">
        <text>ATP + protein L-histidine = ADP + protein N-phospho-L-histidine.</text>
        <dbReference type="EC" id="2.7.13.3"/>
    </reaction>
</comment>
<keyword evidence="5" id="KW-0808">Transferase</keyword>
<dbReference type="InterPro" id="IPR003661">
    <property type="entry name" value="HisK_dim/P_dom"/>
</dbReference>
<evidence type="ECO:0000313" key="12">
    <source>
        <dbReference type="EMBL" id="MBO1322461.1"/>
    </source>
</evidence>
<dbReference type="InterPro" id="IPR001789">
    <property type="entry name" value="Sig_transdc_resp-reg_receiver"/>
</dbReference>
<feature type="domain" description="HAMP" evidence="11">
    <location>
        <begin position="451"/>
        <end position="503"/>
    </location>
</feature>
<keyword evidence="4 7" id="KW-0597">Phosphoprotein</keyword>
<dbReference type="Pfam" id="PF00672">
    <property type="entry name" value="HAMP"/>
    <property type="match status" value="1"/>
</dbReference>
<feature type="transmembrane region" description="Helical" evidence="8">
    <location>
        <begin position="39"/>
        <end position="61"/>
    </location>
</feature>
<evidence type="ECO:0000256" key="7">
    <source>
        <dbReference type="PROSITE-ProRule" id="PRU00169"/>
    </source>
</evidence>
<dbReference type="SUPFAM" id="SSF47384">
    <property type="entry name" value="Homodimeric domain of signal transducing histidine kinase"/>
    <property type="match status" value="1"/>
</dbReference>
<dbReference type="Gene3D" id="3.30.565.10">
    <property type="entry name" value="Histidine kinase-like ATPase, C-terminal domain"/>
    <property type="match status" value="1"/>
</dbReference>